<sequence length="583" mass="68081">MRIIYIIILSSLFMSCNVKSPNYQDEKLKKYFQDQWEQGLNNYPEFATYLGDHRYNDRLTDMSIEAIHKRIIQTQESNKEILAINRTLLSSEYKLYFDLYSDKLQKEIERQQFKEYLMPINQMGGIQINAPNLVDISPFNTHDDYKNYIQRLNGLSVKIDQVITLMKMGIEEKIMPPQIVLASVPEQIKKQSSYPINESPFIKPFHNFPEDFNDGLKQSLIDEGEMIVLSKIFPAFKRLEKFFSNEYLPNARKNIAISSLPNGKDYYQFLIKDYTTTSLSIQEIHDTGLAEVDRIHTEMEKIITGVEFKGSFNEFLEYLRDDPRFYYDDAENLLDGYRVICKKVDAELPKYFMKLPRTPYGVKPIPEYQAPSSPTAYYYGPSSDGKRAGYFWANTYQLNTRPKYEMAVLALHEAVPGHHLQIALANELENVPEFRKHAGYTAYVEGWALYAESLGEDMGMYRDPYDKFGQLTYEMWRACRLVIDTGIHAYGWSRTQAIDYLLLNAAKTTHDAEVEIDRYIVWPGQALAYKIGELKIKELKKQAKEKFKDEFDIRTFHHIILKDGAVPLNILENKILDYIQTYN</sequence>
<proteinExistence type="predicted"/>
<dbReference type="PROSITE" id="PS51257">
    <property type="entry name" value="PROKAR_LIPOPROTEIN"/>
    <property type="match status" value="1"/>
</dbReference>
<reference evidence="1" key="1">
    <citation type="submission" date="2018-05" db="EMBL/GenBank/DDBJ databases">
        <authorList>
            <person name="Lanie J.A."/>
            <person name="Ng W.-L."/>
            <person name="Kazmierczak K.M."/>
            <person name="Andrzejewski T.M."/>
            <person name="Davidsen T.M."/>
            <person name="Wayne K.J."/>
            <person name="Tettelin H."/>
            <person name="Glass J.I."/>
            <person name="Rusch D."/>
            <person name="Podicherti R."/>
            <person name="Tsui H.-C.T."/>
            <person name="Winkler M.E."/>
        </authorList>
    </citation>
    <scope>NUCLEOTIDE SEQUENCE</scope>
</reference>
<accession>A0A382CWJ6</accession>
<organism evidence="1">
    <name type="scientific">marine metagenome</name>
    <dbReference type="NCBI Taxonomy" id="408172"/>
    <lineage>
        <taxon>unclassified sequences</taxon>
        <taxon>metagenomes</taxon>
        <taxon>ecological metagenomes</taxon>
    </lineage>
</organism>
<evidence type="ECO:0008006" key="2">
    <source>
        <dbReference type="Google" id="ProtNLM"/>
    </source>
</evidence>
<protein>
    <recommendedName>
        <fullName evidence="2">DUF885 domain-containing protein</fullName>
    </recommendedName>
</protein>
<gene>
    <name evidence="1" type="ORF">METZ01_LOCUS183083</name>
</gene>
<dbReference type="Pfam" id="PF05960">
    <property type="entry name" value="DUF885"/>
    <property type="match status" value="1"/>
</dbReference>
<evidence type="ECO:0000313" key="1">
    <source>
        <dbReference type="EMBL" id="SVB30229.1"/>
    </source>
</evidence>
<dbReference type="AlphaFoldDB" id="A0A382CWJ6"/>
<dbReference type="PANTHER" id="PTHR33361:SF2">
    <property type="entry name" value="DUF885 DOMAIN-CONTAINING PROTEIN"/>
    <property type="match status" value="1"/>
</dbReference>
<dbReference type="InterPro" id="IPR010281">
    <property type="entry name" value="DUF885"/>
</dbReference>
<dbReference type="EMBL" id="UINC01036370">
    <property type="protein sequence ID" value="SVB30229.1"/>
    <property type="molecule type" value="Genomic_DNA"/>
</dbReference>
<dbReference type="PANTHER" id="PTHR33361">
    <property type="entry name" value="GLR0591 PROTEIN"/>
    <property type="match status" value="1"/>
</dbReference>
<name>A0A382CWJ6_9ZZZZ</name>